<feature type="region of interest" description="Disordered" evidence="1">
    <location>
        <begin position="432"/>
        <end position="463"/>
    </location>
</feature>
<reference evidence="2" key="1">
    <citation type="submission" date="2022-10" db="EMBL/GenBank/DDBJ databases">
        <authorList>
            <person name="Chen Y."/>
            <person name="Dougan E. K."/>
            <person name="Chan C."/>
            <person name="Rhodes N."/>
            <person name="Thang M."/>
        </authorList>
    </citation>
    <scope>NUCLEOTIDE SEQUENCE</scope>
</reference>
<name>A0A9P1CPG1_9DINO</name>
<reference evidence="3 4" key="2">
    <citation type="submission" date="2024-05" db="EMBL/GenBank/DDBJ databases">
        <authorList>
            <person name="Chen Y."/>
            <person name="Shah S."/>
            <person name="Dougan E. K."/>
            <person name="Thang M."/>
            <person name="Chan C."/>
        </authorList>
    </citation>
    <scope>NUCLEOTIDE SEQUENCE [LARGE SCALE GENOMIC DNA]</scope>
</reference>
<keyword evidence="4" id="KW-1185">Reference proteome</keyword>
<evidence type="ECO:0000313" key="4">
    <source>
        <dbReference type="Proteomes" id="UP001152797"/>
    </source>
</evidence>
<protein>
    <submittedName>
        <fullName evidence="3">RNase H type-1 domain-containing protein</fullName>
    </submittedName>
</protein>
<dbReference type="EMBL" id="CAMXCT010002032">
    <property type="protein sequence ID" value="CAI3995086.1"/>
    <property type="molecule type" value="Genomic_DNA"/>
</dbReference>
<accession>A0A9P1CPG1</accession>
<dbReference type="EMBL" id="CAMXCT020002032">
    <property type="protein sequence ID" value="CAL1148461.1"/>
    <property type="molecule type" value="Genomic_DNA"/>
</dbReference>
<evidence type="ECO:0000256" key="1">
    <source>
        <dbReference type="SAM" id="MobiDB-lite"/>
    </source>
</evidence>
<sequence>MQNASEDANADDADVAVVQRGRQRPRRAAPIPLHKLIDCLLVGRLLRSTESLQEVVVRSVAIALGSDEASAVNDRIKQRTMQIPAATQLSHARLRLDLLLMQLRKSEWRRLQQSSEKIFVCLSADSSPQGLDFLVTIEDRIRNPGMVIEATRQELAQFSLSDNLRTSTLPPLVVGSGRSDTASKFELLMRSIMLDVGPDSLTAYGAPAIRVHKVLTQNVDDSGGLLRKRSSFGGLQSMQFRSEDGMGDLPVDVPQIHGKEQTFSINGSILVPGVKHMMDNIQQEMLAPMVNLLNNKGYRDRLVESCFKSDGPLAEYRGLMDRFEGGSLIHWRWSSVTQCVKAILLRKTALEKGWSAEKFNDTGRVTDPSNICSLVTTAIRSRTFWGYAQLIETLAGAIDIQSSWAEGCSCHELDLKDNKWYRSRIKAVGQKLRRDATGEEEGESEGGAAAVLPAPSASRGVNREGRVEHATCKLKGRRAHEFATGEYERFVLHLLKTGRERVVAASLEVPKDDQTKLFSDWQAATDMIVTQTSLRSGFWRILPWRLAGMASENPEEARQVARECRALFVASTVGPAGTSGAHAITRRFFDPVALINLSLFGFCNSLGFLLGLSTVEQYSLQY</sequence>
<dbReference type="OrthoDB" id="468346at2759"/>
<gene>
    <name evidence="2" type="ORF">C1SCF055_LOCUS21686</name>
</gene>
<dbReference type="Proteomes" id="UP001152797">
    <property type="component" value="Unassembled WGS sequence"/>
</dbReference>
<organism evidence="2">
    <name type="scientific">Cladocopium goreaui</name>
    <dbReference type="NCBI Taxonomy" id="2562237"/>
    <lineage>
        <taxon>Eukaryota</taxon>
        <taxon>Sar</taxon>
        <taxon>Alveolata</taxon>
        <taxon>Dinophyceae</taxon>
        <taxon>Suessiales</taxon>
        <taxon>Symbiodiniaceae</taxon>
        <taxon>Cladocopium</taxon>
    </lineage>
</organism>
<evidence type="ECO:0000313" key="3">
    <source>
        <dbReference type="EMBL" id="CAL4782398.1"/>
    </source>
</evidence>
<dbReference type="EMBL" id="CAMXCT030002032">
    <property type="protein sequence ID" value="CAL4782398.1"/>
    <property type="molecule type" value="Genomic_DNA"/>
</dbReference>
<comment type="caution">
    <text evidence="2">The sequence shown here is derived from an EMBL/GenBank/DDBJ whole genome shotgun (WGS) entry which is preliminary data.</text>
</comment>
<proteinExistence type="predicted"/>
<dbReference type="AlphaFoldDB" id="A0A9P1CPG1"/>
<evidence type="ECO:0000313" key="2">
    <source>
        <dbReference type="EMBL" id="CAI3995086.1"/>
    </source>
</evidence>